<name>A0ACD5GYM1_9CYAN</name>
<accession>A0ACD5GYM1</accession>
<organism evidence="1 2">
    <name type="scientific">Desertifilum tharense IPPAS B-1220</name>
    <dbReference type="NCBI Taxonomy" id="1781255"/>
    <lineage>
        <taxon>Bacteria</taxon>
        <taxon>Bacillati</taxon>
        <taxon>Cyanobacteriota</taxon>
        <taxon>Cyanophyceae</taxon>
        <taxon>Desertifilales</taxon>
        <taxon>Desertifilaceae</taxon>
        <taxon>Desertifilum</taxon>
    </lineage>
</organism>
<proteinExistence type="predicted"/>
<dbReference type="EMBL" id="CP182909">
    <property type="protein sequence ID" value="XPM65958.1"/>
    <property type="molecule type" value="Genomic_DNA"/>
</dbReference>
<reference evidence="1 2" key="1">
    <citation type="journal article" date="2016" name="Genome Announc.">
        <title>Draft Genome Sequence of the Thermotolerant Cyanobacterium Desertifilum sp. IPPAS B-1220.</title>
        <authorList>
            <person name="Mironov K.S."/>
            <person name="Sinetova M.A."/>
            <person name="Bolatkhan K."/>
            <person name="Zayadan B.K."/>
            <person name="Ustinova V.V."/>
            <person name="Kupriyanova E.V."/>
            <person name="Skrypnik A.N."/>
            <person name="Gogoleva N.E."/>
            <person name="Gogolev Y.V."/>
            <person name="Los D.A."/>
        </authorList>
    </citation>
    <scope>NUCLEOTIDE SEQUENCE [LARGE SCALE GENOMIC DNA]</scope>
    <source>
        <strain evidence="1 2">IPPAS B-1220</strain>
    </source>
</reference>
<gene>
    <name evidence="1" type="ORF">BH720_010985</name>
</gene>
<dbReference type="Proteomes" id="UP000095472">
    <property type="component" value="Chromosome"/>
</dbReference>
<protein>
    <submittedName>
        <fullName evidence="1">Uncharacterized protein</fullName>
    </submittedName>
</protein>
<evidence type="ECO:0000313" key="2">
    <source>
        <dbReference type="Proteomes" id="UP000095472"/>
    </source>
</evidence>
<sequence>MEAKGHAVRLIETTNDEIQGVGGKAKAAVSAIYSHSAKQRVGEEIQWFLPDVLHVHNFFPLLSPSVYDAACEAQIPVVQTLHNYRLGCPNALLFREGRVCEECLGKAIPWHWGEVWMLSRIAIAICCYCYHASVPYFAPNLAKPRHSLYCADAVSKNKMIQAGLPPAKLQVKPNFVALSVQDTLQRQPFALYVGRLSIEKGVQILIQAYQCRNLQFP</sequence>
<evidence type="ECO:0000313" key="1">
    <source>
        <dbReference type="EMBL" id="XPM65958.1"/>
    </source>
</evidence>
<keyword evidence="2" id="KW-1185">Reference proteome</keyword>